<dbReference type="Proteomes" id="UP000291189">
    <property type="component" value="Unassembled WGS sequence"/>
</dbReference>
<feature type="domain" description="STAS" evidence="3">
    <location>
        <begin position="8"/>
        <end position="117"/>
    </location>
</feature>
<dbReference type="CDD" id="cd07043">
    <property type="entry name" value="STAS_anti-anti-sigma_factors"/>
    <property type="match status" value="1"/>
</dbReference>
<keyword evidence="5" id="KW-1185">Reference proteome</keyword>
<dbReference type="Pfam" id="PF01740">
    <property type="entry name" value="STAS"/>
    <property type="match status" value="1"/>
</dbReference>
<dbReference type="EMBL" id="SDPU01000036">
    <property type="protein sequence ID" value="RYU09270.1"/>
    <property type="molecule type" value="Genomic_DNA"/>
</dbReference>
<reference evidence="4 5" key="1">
    <citation type="submission" date="2019-01" db="EMBL/GenBank/DDBJ databases">
        <title>Nocardioides guangzhouensis sp. nov., an actinobacterium isolated from soil.</title>
        <authorList>
            <person name="Fu Y."/>
            <person name="Cai Y."/>
            <person name="Lin Z."/>
            <person name="Chen P."/>
        </authorList>
    </citation>
    <scope>NUCLEOTIDE SEQUENCE [LARGE SCALE GENOMIC DNA]</scope>
    <source>
        <strain evidence="4 5">NBRC 105384</strain>
    </source>
</reference>
<dbReference type="NCBIfam" id="TIGR00377">
    <property type="entry name" value="ant_ant_sig"/>
    <property type="match status" value="1"/>
</dbReference>
<dbReference type="InterPro" id="IPR002645">
    <property type="entry name" value="STAS_dom"/>
</dbReference>
<evidence type="ECO:0000256" key="1">
    <source>
        <dbReference type="ARBA" id="ARBA00009013"/>
    </source>
</evidence>
<evidence type="ECO:0000256" key="2">
    <source>
        <dbReference type="RuleBase" id="RU003749"/>
    </source>
</evidence>
<gene>
    <name evidence="4" type="ORF">ETU37_22260</name>
</gene>
<evidence type="ECO:0000259" key="3">
    <source>
        <dbReference type="PROSITE" id="PS50801"/>
    </source>
</evidence>
<dbReference type="OrthoDB" id="4870156at2"/>
<dbReference type="RefSeq" id="WP_129989568.1">
    <property type="nucleotide sequence ID" value="NZ_SDPU01000036.1"/>
</dbReference>
<accession>A0A4Q5ITY0</accession>
<evidence type="ECO:0000313" key="5">
    <source>
        <dbReference type="Proteomes" id="UP000291189"/>
    </source>
</evidence>
<comment type="caution">
    <text evidence="4">The sequence shown here is derived from an EMBL/GenBank/DDBJ whole genome shotgun (WGS) entry which is preliminary data.</text>
</comment>
<dbReference type="GO" id="GO:0043856">
    <property type="term" value="F:anti-sigma factor antagonist activity"/>
    <property type="evidence" value="ECO:0007669"/>
    <property type="project" value="InterPro"/>
</dbReference>
<dbReference type="PANTHER" id="PTHR33495:SF2">
    <property type="entry name" value="ANTI-SIGMA FACTOR ANTAGONIST TM_1081-RELATED"/>
    <property type="match status" value="1"/>
</dbReference>
<proteinExistence type="inferred from homology"/>
<organism evidence="4 5">
    <name type="scientific">Nocardioides iriomotensis</name>
    <dbReference type="NCBI Taxonomy" id="715784"/>
    <lineage>
        <taxon>Bacteria</taxon>
        <taxon>Bacillati</taxon>
        <taxon>Actinomycetota</taxon>
        <taxon>Actinomycetes</taxon>
        <taxon>Propionibacteriales</taxon>
        <taxon>Nocardioidaceae</taxon>
        <taxon>Nocardioides</taxon>
    </lineage>
</organism>
<protein>
    <recommendedName>
        <fullName evidence="2">Anti-sigma factor antagonist</fullName>
    </recommendedName>
</protein>
<dbReference type="Gene3D" id="3.30.750.24">
    <property type="entry name" value="STAS domain"/>
    <property type="match status" value="1"/>
</dbReference>
<sequence>MSIDMNGLTADVSTHGTQTVVALAGEIDLSNHVALRTALNDLIVGGSVDLVLDLTDVTFMDSTGLGAMIGTRRRVHAFQGSLAIVLTNDAILRVFEVTGLDKVFDLYDSRAAALRKPDTNLSQA</sequence>
<dbReference type="PANTHER" id="PTHR33495">
    <property type="entry name" value="ANTI-SIGMA FACTOR ANTAGONIST TM_1081-RELATED-RELATED"/>
    <property type="match status" value="1"/>
</dbReference>
<dbReference type="PROSITE" id="PS50801">
    <property type="entry name" value="STAS"/>
    <property type="match status" value="1"/>
</dbReference>
<evidence type="ECO:0000313" key="4">
    <source>
        <dbReference type="EMBL" id="RYU09270.1"/>
    </source>
</evidence>
<dbReference type="AlphaFoldDB" id="A0A4Q5ITY0"/>
<dbReference type="InterPro" id="IPR036513">
    <property type="entry name" value="STAS_dom_sf"/>
</dbReference>
<name>A0A4Q5ITY0_9ACTN</name>
<dbReference type="InterPro" id="IPR003658">
    <property type="entry name" value="Anti-sigma_ant"/>
</dbReference>
<comment type="similarity">
    <text evidence="1 2">Belongs to the anti-sigma-factor antagonist family.</text>
</comment>
<dbReference type="SUPFAM" id="SSF52091">
    <property type="entry name" value="SpoIIaa-like"/>
    <property type="match status" value="1"/>
</dbReference>